<dbReference type="AlphaFoldDB" id="A0A9W9NZ04"/>
<comment type="caution">
    <text evidence="1">The sequence shown here is derived from an EMBL/GenBank/DDBJ whole genome shotgun (WGS) entry which is preliminary data.</text>
</comment>
<gene>
    <name evidence="1" type="ORF">N7468_005337</name>
</gene>
<organism evidence="1 2">
    <name type="scientific">Penicillium chermesinum</name>
    <dbReference type="NCBI Taxonomy" id="63820"/>
    <lineage>
        <taxon>Eukaryota</taxon>
        <taxon>Fungi</taxon>
        <taxon>Dikarya</taxon>
        <taxon>Ascomycota</taxon>
        <taxon>Pezizomycotina</taxon>
        <taxon>Eurotiomycetes</taxon>
        <taxon>Eurotiomycetidae</taxon>
        <taxon>Eurotiales</taxon>
        <taxon>Aspergillaceae</taxon>
        <taxon>Penicillium</taxon>
    </lineage>
</organism>
<evidence type="ECO:0000313" key="2">
    <source>
        <dbReference type="Proteomes" id="UP001150941"/>
    </source>
</evidence>
<dbReference type="Proteomes" id="UP001150941">
    <property type="component" value="Unassembled WGS sequence"/>
</dbReference>
<keyword evidence="2" id="KW-1185">Reference proteome</keyword>
<reference evidence="1" key="2">
    <citation type="journal article" date="2023" name="IMA Fungus">
        <title>Comparative genomic study of the Penicillium genus elucidates a diverse pangenome and 15 lateral gene transfer events.</title>
        <authorList>
            <person name="Petersen C."/>
            <person name="Sorensen T."/>
            <person name="Nielsen M.R."/>
            <person name="Sondergaard T.E."/>
            <person name="Sorensen J.L."/>
            <person name="Fitzpatrick D.A."/>
            <person name="Frisvad J.C."/>
            <person name="Nielsen K.L."/>
        </authorList>
    </citation>
    <scope>NUCLEOTIDE SEQUENCE</scope>
    <source>
        <strain evidence="1">IBT 19713</strain>
    </source>
</reference>
<dbReference type="EMBL" id="JAPQKS010000004">
    <property type="protein sequence ID" value="KAJ5232381.1"/>
    <property type="molecule type" value="Genomic_DNA"/>
</dbReference>
<reference evidence="1" key="1">
    <citation type="submission" date="2022-11" db="EMBL/GenBank/DDBJ databases">
        <authorList>
            <person name="Petersen C."/>
        </authorList>
    </citation>
    <scope>NUCLEOTIDE SEQUENCE</scope>
    <source>
        <strain evidence="1">IBT 19713</strain>
    </source>
</reference>
<dbReference type="RefSeq" id="XP_058330374.1">
    <property type="nucleotide sequence ID" value="XM_058474634.1"/>
</dbReference>
<proteinExistence type="predicted"/>
<accession>A0A9W9NZ04</accession>
<sequence length="95" mass="10427">MSLYLSQSKIFDVAAYLDIDGAEFRDVLLGSLQDHHLHASIPPGQRNPRRLHQETCMSCTQDGFGRILHVAACKCCSLQVHGIDGRATAAKSPSY</sequence>
<name>A0A9W9NZ04_9EURO</name>
<dbReference type="GeneID" id="83201937"/>
<protein>
    <submittedName>
        <fullName evidence="1">Uncharacterized protein</fullName>
    </submittedName>
</protein>
<evidence type="ECO:0000313" key="1">
    <source>
        <dbReference type="EMBL" id="KAJ5232381.1"/>
    </source>
</evidence>